<dbReference type="Proteomes" id="UP000231962">
    <property type="component" value="Unassembled WGS sequence"/>
</dbReference>
<evidence type="ECO:0000313" key="11">
    <source>
        <dbReference type="EMBL" id="PJZ73249.1"/>
    </source>
</evidence>
<protein>
    <recommendedName>
        <fullName evidence="8">Acetolactate synthase small subunit</fullName>
        <shortName evidence="8">AHAS</shortName>
        <shortName evidence="8">ALS</shortName>
        <ecNumber evidence="8">2.2.1.6</ecNumber>
    </recommendedName>
    <alternativeName>
        <fullName evidence="8">Acetohydroxy-acid synthase small subunit</fullName>
    </alternativeName>
</protein>
<evidence type="ECO:0000313" key="12">
    <source>
        <dbReference type="Proteomes" id="UP000231962"/>
    </source>
</evidence>
<dbReference type="NCBIfam" id="NF008864">
    <property type="entry name" value="PRK11895.1"/>
    <property type="match status" value="1"/>
</dbReference>
<dbReference type="InterPro" id="IPR045865">
    <property type="entry name" value="ACT-like_dom_sf"/>
</dbReference>
<name>A0A2M9ZMM7_9LEPT</name>
<keyword evidence="5 8" id="KW-0028">Amino-acid biosynthesis</keyword>
<dbReference type="NCBIfam" id="TIGR00119">
    <property type="entry name" value="acolac_sm"/>
    <property type="match status" value="1"/>
</dbReference>
<dbReference type="InterPro" id="IPR027271">
    <property type="entry name" value="Acetolactate_synth/TF_NikR_C"/>
</dbReference>
<accession>A0A2M9ZMM7</accession>
<dbReference type="Pfam" id="PF10369">
    <property type="entry name" value="ALS_ss_C"/>
    <property type="match status" value="1"/>
</dbReference>
<dbReference type="GO" id="GO:0003984">
    <property type="term" value="F:acetolactate synthase activity"/>
    <property type="evidence" value="ECO:0007669"/>
    <property type="project" value="UniProtKB-UniRule"/>
</dbReference>
<dbReference type="InterPro" id="IPR019455">
    <property type="entry name" value="Acetolactate_synth_ssu_C"/>
</dbReference>
<evidence type="ECO:0000256" key="3">
    <source>
        <dbReference type="ARBA" id="ARBA00006341"/>
    </source>
</evidence>
<keyword evidence="6 8" id="KW-0100">Branched-chain amino acid biosynthesis</keyword>
<keyword evidence="8" id="KW-0808">Transferase</keyword>
<dbReference type="RefSeq" id="WP_100713398.1">
    <property type="nucleotide sequence ID" value="NZ_NPDY01000005.1"/>
</dbReference>
<dbReference type="GO" id="GO:1990610">
    <property type="term" value="F:acetolactate synthase regulator activity"/>
    <property type="evidence" value="ECO:0007669"/>
    <property type="project" value="UniProtKB-UniRule"/>
</dbReference>
<dbReference type="PANTHER" id="PTHR30239">
    <property type="entry name" value="ACETOLACTATE SYNTHASE SMALL SUBUNIT"/>
    <property type="match status" value="1"/>
</dbReference>
<comment type="function">
    <text evidence="8">Catalyzes the conversion of 2 pyruvate molecules into acetolactate in the first common step of the biosynthetic pathway of the branched-amino acids such as leucine, isoleucine, and valine.</text>
</comment>
<dbReference type="GO" id="GO:0009097">
    <property type="term" value="P:isoleucine biosynthetic process"/>
    <property type="evidence" value="ECO:0007669"/>
    <property type="project" value="UniProtKB-UniRule"/>
</dbReference>
<gene>
    <name evidence="10" type="ORF">CH360_07440</name>
    <name evidence="11" type="ORF">CH373_09695</name>
</gene>
<evidence type="ECO:0000256" key="4">
    <source>
        <dbReference type="ARBA" id="ARBA00011744"/>
    </source>
</evidence>
<dbReference type="Gene3D" id="3.30.70.1150">
    <property type="entry name" value="ACT-like. Chain A, domain 2"/>
    <property type="match status" value="1"/>
</dbReference>
<dbReference type="SUPFAM" id="SSF55021">
    <property type="entry name" value="ACT-like"/>
    <property type="match status" value="2"/>
</dbReference>
<comment type="pathway">
    <text evidence="1 8">Amino-acid biosynthesis; L-isoleucine biosynthesis; L-isoleucine from 2-oxobutanoate: step 1/4.</text>
</comment>
<dbReference type="InterPro" id="IPR054480">
    <property type="entry name" value="AHAS_small-like_ACT"/>
</dbReference>
<dbReference type="PANTHER" id="PTHR30239:SF0">
    <property type="entry name" value="ACETOLACTATE SYNTHASE SMALL SUBUNIT 1, CHLOROPLASTIC"/>
    <property type="match status" value="1"/>
</dbReference>
<keyword evidence="12" id="KW-1185">Reference proteome</keyword>
<dbReference type="UniPathway" id="UPA00047">
    <property type="reaction ID" value="UER00055"/>
</dbReference>
<evidence type="ECO:0000256" key="2">
    <source>
        <dbReference type="ARBA" id="ARBA00005025"/>
    </source>
</evidence>
<evidence type="ECO:0000256" key="7">
    <source>
        <dbReference type="ARBA" id="ARBA00048670"/>
    </source>
</evidence>
<dbReference type="GO" id="GO:0009099">
    <property type="term" value="P:L-valine biosynthetic process"/>
    <property type="evidence" value="ECO:0007669"/>
    <property type="project" value="UniProtKB-UniRule"/>
</dbReference>
<dbReference type="Pfam" id="PF22629">
    <property type="entry name" value="ACT_AHAS_ss"/>
    <property type="match status" value="1"/>
</dbReference>
<dbReference type="Gene3D" id="3.30.70.260">
    <property type="match status" value="1"/>
</dbReference>
<dbReference type="CDD" id="cd04878">
    <property type="entry name" value="ACT_AHAS"/>
    <property type="match status" value="1"/>
</dbReference>
<sequence length="159" mass="17767">MKHILRILVNNDPGVMSHVSGLFTRRSYNIDSIAVGVTENPDVSSMVIVVKGDDSVVEQVKRQLLKLPDVIEVEDLAYHDCISRELVLVVVKCAEEKRTDLISTCDGFKARIADMTHGTLTVEFSGNTRQVNAFIEMIKSYGIEEIARTGQIALRYRSL</sequence>
<dbReference type="FunFam" id="3.30.70.260:FF:000070">
    <property type="entry name" value="Acetolactate synthase, small subunit"/>
    <property type="match status" value="1"/>
</dbReference>
<reference evidence="12 13" key="1">
    <citation type="submission" date="2017-07" db="EMBL/GenBank/DDBJ databases">
        <title>Leptospira spp. isolated from tropical soils.</title>
        <authorList>
            <person name="Thibeaux R."/>
            <person name="Iraola G."/>
            <person name="Ferres I."/>
            <person name="Bierque E."/>
            <person name="Girault D."/>
            <person name="Soupe-Gilbert M.-E."/>
            <person name="Picardeau M."/>
            <person name="Goarant C."/>
        </authorList>
    </citation>
    <scope>NUCLEOTIDE SEQUENCE [LARGE SCALE GENOMIC DNA]</scope>
    <source>
        <strain evidence="11 13">FH1-B-B1</strain>
        <strain evidence="10 12">FH1-B-C1</strain>
    </source>
</reference>
<dbReference type="PROSITE" id="PS51671">
    <property type="entry name" value="ACT"/>
    <property type="match status" value="1"/>
</dbReference>
<dbReference type="InterPro" id="IPR002912">
    <property type="entry name" value="ACT_dom"/>
</dbReference>
<evidence type="ECO:0000256" key="5">
    <source>
        <dbReference type="ARBA" id="ARBA00022605"/>
    </source>
</evidence>
<evidence type="ECO:0000313" key="10">
    <source>
        <dbReference type="EMBL" id="PJZ70061.1"/>
    </source>
</evidence>
<dbReference type="InterPro" id="IPR004789">
    <property type="entry name" value="Acetalactate_synth_ssu"/>
</dbReference>
<dbReference type="UniPathway" id="UPA00049">
    <property type="reaction ID" value="UER00059"/>
</dbReference>
<dbReference type="GO" id="GO:0005829">
    <property type="term" value="C:cytosol"/>
    <property type="evidence" value="ECO:0007669"/>
    <property type="project" value="TreeGrafter"/>
</dbReference>
<organism evidence="11 13">
    <name type="scientific">Leptospira perolatii</name>
    <dbReference type="NCBI Taxonomy" id="2023191"/>
    <lineage>
        <taxon>Bacteria</taxon>
        <taxon>Pseudomonadati</taxon>
        <taxon>Spirochaetota</taxon>
        <taxon>Spirochaetia</taxon>
        <taxon>Leptospirales</taxon>
        <taxon>Leptospiraceae</taxon>
        <taxon>Leptospira</taxon>
    </lineage>
</organism>
<dbReference type="EMBL" id="NPDY01000005">
    <property type="protein sequence ID" value="PJZ70061.1"/>
    <property type="molecule type" value="Genomic_DNA"/>
</dbReference>
<comment type="subunit">
    <text evidence="4 8">Dimer of large and small chains.</text>
</comment>
<evidence type="ECO:0000259" key="9">
    <source>
        <dbReference type="PROSITE" id="PS51671"/>
    </source>
</evidence>
<dbReference type="EC" id="2.2.1.6" evidence="8"/>
<evidence type="ECO:0000313" key="13">
    <source>
        <dbReference type="Proteomes" id="UP000231990"/>
    </source>
</evidence>
<comment type="caution">
    <text evidence="11">The sequence shown here is derived from an EMBL/GenBank/DDBJ whole genome shotgun (WGS) entry which is preliminary data.</text>
</comment>
<comment type="catalytic activity">
    <reaction evidence="7 8">
        <text>2 pyruvate + H(+) = (2S)-2-acetolactate + CO2</text>
        <dbReference type="Rhea" id="RHEA:25249"/>
        <dbReference type="ChEBI" id="CHEBI:15361"/>
        <dbReference type="ChEBI" id="CHEBI:15378"/>
        <dbReference type="ChEBI" id="CHEBI:16526"/>
        <dbReference type="ChEBI" id="CHEBI:58476"/>
        <dbReference type="EC" id="2.2.1.6"/>
    </reaction>
</comment>
<dbReference type="EMBL" id="NPDZ01000005">
    <property type="protein sequence ID" value="PJZ73249.1"/>
    <property type="molecule type" value="Genomic_DNA"/>
</dbReference>
<dbReference type="InterPro" id="IPR039557">
    <property type="entry name" value="AHAS_ACT"/>
</dbReference>
<comment type="similarity">
    <text evidence="3 8">Belongs to the acetolactate synthase small subunit family.</text>
</comment>
<dbReference type="OrthoDB" id="9787365at2"/>
<evidence type="ECO:0000256" key="1">
    <source>
        <dbReference type="ARBA" id="ARBA00004974"/>
    </source>
</evidence>
<feature type="domain" description="ACT" evidence="9">
    <location>
        <begin position="4"/>
        <end position="78"/>
    </location>
</feature>
<dbReference type="AlphaFoldDB" id="A0A2M9ZMM7"/>
<evidence type="ECO:0000256" key="8">
    <source>
        <dbReference type="RuleBase" id="RU368092"/>
    </source>
</evidence>
<proteinExistence type="inferred from homology"/>
<comment type="pathway">
    <text evidence="2 8">Amino-acid biosynthesis; L-valine biosynthesis; L-valine from pyruvate: step 1/4.</text>
</comment>
<evidence type="ECO:0000256" key="6">
    <source>
        <dbReference type="ARBA" id="ARBA00023304"/>
    </source>
</evidence>
<dbReference type="Proteomes" id="UP000231990">
    <property type="component" value="Unassembled WGS sequence"/>
</dbReference>